<gene>
    <name evidence="2" type="ORF">BU23DRAFT_61108</name>
</gene>
<dbReference type="AlphaFoldDB" id="A0A6A5VM92"/>
<sequence length="157" mass="18130">MQGRETSTRHSTIQPLSPVISRYAEPPPRDATIRLTEHHTHYHISATQLACRRRDRWYLLFHLVFEDLHVLQHNALHNSPHLHINSLPFHTVTPRPHPIRGKYATRTSAPPLRYLASEQYQKLHAERAGRSILRVLKISFEGGSGVTVREDASFYGF</sequence>
<protein>
    <submittedName>
        <fullName evidence="2">Uncharacterized protein</fullName>
    </submittedName>
</protein>
<evidence type="ECO:0000313" key="2">
    <source>
        <dbReference type="EMBL" id="KAF1976126.1"/>
    </source>
</evidence>
<organism evidence="2 3">
    <name type="scientific">Bimuria novae-zelandiae CBS 107.79</name>
    <dbReference type="NCBI Taxonomy" id="1447943"/>
    <lineage>
        <taxon>Eukaryota</taxon>
        <taxon>Fungi</taxon>
        <taxon>Dikarya</taxon>
        <taxon>Ascomycota</taxon>
        <taxon>Pezizomycotina</taxon>
        <taxon>Dothideomycetes</taxon>
        <taxon>Pleosporomycetidae</taxon>
        <taxon>Pleosporales</taxon>
        <taxon>Massarineae</taxon>
        <taxon>Didymosphaeriaceae</taxon>
        <taxon>Bimuria</taxon>
    </lineage>
</organism>
<dbReference type="Proteomes" id="UP000800036">
    <property type="component" value="Unassembled WGS sequence"/>
</dbReference>
<feature type="region of interest" description="Disordered" evidence="1">
    <location>
        <begin position="1"/>
        <end position="26"/>
    </location>
</feature>
<evidence type="ECO:0000313" key="3">
    <source>
        <dbReference type="Proteomes" id="UP000800036"/>
    </source>
</evidence>
<proteinExistence type="predicted"/>
<keyword evidence="3" id="KW-1185">Reference proteome</keyword>
<evidence type="ECO:0000256" key="1">
    <source>
        <dbReference type="SAM" id="MobiDB-lite"/>
    </source>
</evidence>
<dbReference type="EMBL" id="ML976668">
    <property type="protein sequence ID" value="KAF1976126.1"/>
    <property type="molecule type" value="Genomic_DNA"/>
</dbReference>
<accession>A0A6A5VM92</accession>
<name>A0A6A5VM92_9PLEO</name>
<reference evidence="2" key="1">
    <citation type="journal article" date="2020" name="Stud. Mycol.">
        <title>101 Dothideomycetes genomes: a test case for predicting lifestyles and emergence of pathogens.</title>
        <authorList>
            <person name="Haridas S."/>
            <person name="Albert R."/>
            <person name="Binder M."/>
            <person name="Bloem J."/>
            <person name="Labutti K."/>
            <person name="Salamov A."/>
            <person name="Andreopoulos B."/>
            <person name="Baker S."/>
            <person name="Barry K."/>
            <person name="Bills G."/>
            <person name="Bluhm B."/>
            <person name="Cannon C."/>
            <person name="Castanera R."/>
            <person name="Culley D."/>
            <person name="Daum C."/>
            <person name="Ezra D."/>
            <person name="Gonzalez J."/>
            <person name="Henrissat B."/>
            <person name="Kuo A."/>
            <person name="Liang C."/>
            <person name="Lipzen A."/>
            <person name="Lutzoni F."/>
            <person name="Magnuson J."/>
            <person name="Mondo S."/>
            <person name="Nolan M."/>
            <person name="Ohm R."/>
            <person name="Pangilinan J."/>
            <person name="Park H.-J."/>
            <person name="Ramirez L."/>
            <person name="Alfaro M."/>
            <person name="Sun H."/>
            <person name="Tritt A."/>
            <person name="Yoshinaga Y."/>
            <person name="Zwiers L.-H."/>
            <person name="Turgeon B."/>
            <person name="Goodwin S."/>
            <person name="Spatafora J."/>
            <person name="Crous P."/>
            <person name="Grigoriev I."/>
        </authorList>
    </citation>
    <scope>NUCLEOTIDE SEQUENCE</scope>
    <source>
        <strain evidence="2">CBS 107.79</strain>
    </source>
</reference>